<comment type="caution">
    <text evidence="2">The sequence shown here is derived from an EMBL/GenBank/DDBJ whole genome shotgun (WGS) entry which is preliminary data.</text>
</comment>
<sequence length="200" mass="23061">MRFVKRILIGFGAASLLAIAAPAAANAAAPAAAPAQATTGSSSFADGAWGPYYSADHKAEAKGHYYVDKQKYKKWYWVKKTVLVKKCYWKNGKKHCKWVKTVKKKHVWKWDYRYFFKIHSTLSNYKWKDHPRFRCAWETFKVVNFDGHTYYRSFSNCDKHPADYSFTGKDAKFVYVKVARGGHNHPNGHYGPWQTVYSAV</sequence>
<feature type="chain" id="PRO_5032336023" evidence="1">
    <location>
        <begin position="28"/>
        <end position="200"/>
    </location>
</feature>
<protein>
    <submittedName>
        <fullName evidence="2">Uncharacterized protein</fullName>
    </submittedName>
</protein>
<gene>
    <name evidence="2" type="ORF">HNP84_001707</name>
</gene>
<name>A0A840NTF7_9ACTN</name>
<dbReference type="RefSeq" id="WP_185048793.1">
    <property type="nucleotide sequence ID" value="NZ_BAABIX010000028.1"/>
</dbReference>
<evidence type="ECO:0000256" key="1">
    <source>
        <dbReference type="SAM" id="SignalP"/>
    </source>
</evidence>
<reference evidence="2 3" key="1">
    <citation type="submission" date="2020-08" db="EMBL/GenBank/DDBJ databases">
        <title>Genomic Encyclopedia of Type Strains, Phase IV (KMG-IV): sequencing the most valuable type-strain genomes for metagenomic binning, comparative biology and taxonomic classification.</title>
        <authorList>
            <person name="Goeker M."/>
        </authorList>
    </citation>
    <scope>NUCLEOTIDE SEQUENCE [LARGE SCALE GENOMIC DNA]</scope>
    <source>
        <strain evidence="2 3">DSM 45615</strain>
    </source>
</reference>
<dbReference type="AlphaFoldDB" id="A0A840NTF7"/>
<accession>A0A840NTF7</accession>
<dbReference type="Proteomes" id="UP000578449">
    <property type="component" value="Unassembled WGS sequence"/>
</dbReference>
<keyword evidence="3" id="KW-1185">Reference proteome</keyword>
<keyword evidence="1" id="KW-0732">Signal</keyword>
<feature type="signal peptide" evidence="1">
    <location>
        <begin position="1"/>
        <end position="27"/>
    </location>
</feature>
<dbReference type="EMBL" id="JACHGN010000003">
    <property type="protein sequence ID" value="MBB5131994.1"/>
    <property type="molecule type" value="Genomic_DNA"/>
</dbReference>
<organism evidence="2 3">
    <name type="scientific">Thermocatellispora tengchongensis</name>
    <dbReference type="NCBI Taxonomy" id="1073253"/>
    <lineage>
        <taxon>Bacteria</taxon>
        <taxon>Bacillati</taxon>
        <taxon>Actinomycetota</taxon>
        <taxon>Actinomycetes</taxon>
        <taxon>Streptosporangiales</taxon>
        <taxon>Streptosporangiaceae</taxon>
        <taxon>Thermocatellispora</taxon>
    </lineage>
</organism>
<evidence type="ECO:0000313" key="2">
    <source>
        <dbReference type="EMBL" id="MBB5131994.1"/>
    </source>
</evidence>
<proteinExistence type="predicted"/>
<evidence type="ECO:0000313" key="3">
    <source>
        <dbReference type="Proteomes" id="UP000578449"/>
    </source>
</evidence>